<gene>
    <name evidence="3" type="ORF">NP493_567g04008</name>
</gene>
<comment type="caution">
    <text evidence="3">The sequence shown here is derived from an EMBL/GenBank/DDBJ whole genome shotgun (WGS) entry which is preliminary data.</text>
</comment>
<accession>A0AAD9NRK4</accession>
<protein>
    <submittedName>
        <fullName evidence="3">Uncharacterized protein</fullName>
    </submittedName>
</protein>
<dbReference type="PROSITE" id="PS51450">
    <property type="entry name" value="LRR"/>
    <property type="match status" value="1"/>
</dbReference>
<feature type="signal peptide" evidence="2">
    <location>
        <begin position="1"/>
        <end position="31"/>
    </location>
</feature>
<evidence type="ECO:0000256" key="1">
    <source>
        <dbReference type="SAM" id="MobiDB-lite"/>
    </source>
</evidence>
<dbReference type="Gene3D" id="3.80.10.10">
    <property type="entry name" value="Ribonuclease Inhibitor"/>
    <property type="match status" value="1"/>
</dbReference>
<evidence type="ECO:0000313" key="4">
    <source>
        <dbReference type="Proteomes" id="UP001209878"/>
    </source>
</evidence>
<dbReference type="SUPFAM" id="SSF52058">
    <property type="entry name" value="L domain-like"/>
    <property type="match status" value="1"/>
</dbReference>
<dbReference type="InterPro" id="IPR032675">
    <property type="entry name" value="LRR_dom_sf"/>
</dbReference>
<reference evidence="3" key="1">
    <citation type="journal article" date="2023" name="Mol. Biol. Evol.">
        <title>Third-Generation Sequencing Reveals the Adaptive Role of the Epigenome in Three Deep-Sea Polychaetes.</title>
        <authorList>
            <person name="Perez M."/>
            <person name="Aroh O."/>
            <person name="Sun Y."/>
            <person name="Lan Y."/>
            <person name="Juniper S.K."/>
            <person name="Young C.R."/>
            <person name="Angers B."/>
            <person name="Qian P.Y."/>
        </authorList>
    </citation>
    <scope>NUCLEOTIDE SEQUENCE</scope>
    <source>
        <strain evidence="3">R07B-5</strain>
    </source>
</reference>
<keyword evidence="2" id="KW-0732">Signal</keyword>
<evidence type="ECO:0000313" key="3">
    <source>
        <dbReference type="EMBL" id="KAK2177986.1"/>
    </source>
</evidence>
<feature type="chain" id="PRO_5042117358" evidence="2">
    <location>
        <begin position="32"/>
        <end position="139"/>
    </location>
</feature>
<dbReference type="AlphaFoldDB" id="A0AAD9NRK4"/>
<dbReference type="EMBL" id="JAODUO010000568">
    <property type="protein sequence ID" value="KAK2177986.1"/>
    <property type="molecule type" value="Genomic_DNA"/>
</dbReference>
<evidence type="ECO:0000256" key="2">
    <source>
        <dbReference type="SAM" id="SignalP"/>
    </source>
</evidence>
<name>A0AAD9NRK4_RIDPI</name>
<organism evidence="3 4">
    <name type="scientific">Ridgeia piscesae</name>
    <name type="common">Tubeworm</name>
    <dbReference type="NCBI Taxonomy" id="27915"/>
    <lineage>
        <taxon>Eukaryota</taxon>
        <taxon>Metazoa</taxon>
        <taxon>Spiralia</taxon>
        <taxon>Lophotrochozoa</taxon>
        <taxon>Annelida</taxon>
        <taxon>Polychaeta</taxon>
        <taxon>Sedentaria</taxon>
        <taxon>Canalipalpata</taxon>
        <taxon>Sabellida</taxon>
        <taxon>Siboglinidae</taxon>
        <taxon>Ridgeia</taxon>
    </lineage>
</organism>
<feature type="region of interest" description="Disordered" evidence="1">
    <location>
        <begin position="35"/>
        <end position="66"/>
    </location>
</feature>
<keyword evidence="4" id="KW-1185">Reference proteome</keyword>
<dbReference type="Proteomes" id="UP001209878">
    <property type="component" value="Unassembled WGS sequence"/>
</dbReference>
<dbReference type="InterPro" id="IPR001611">
    <property type="entry name" value="Leu-rich_rpt"/>
</dbReference>
<proteinExistence type="predicted"/>
<sequence length="139" mass="15348">MNSSMRSSSAMLRLQGFLLALFFFFLPLSSARREEVETDDEIDDSRERSRGGVVGHEPSATSGKGSLYMQGNDIAYMEDGAIDHITSITHLDLSSNRLTELPNGGDFCDISVTTGLKLNNNRVTFLPTGVFTNTRCEYL</sequence>